<evidence type="ECO:0000256" key="4">
    <source>
        <dbReference type="ARBA" id="ARBA00022989"/>
    </source>
</evidence>
<protein>
    <recommendedName>
        <fullName evidence="9">Flippase-like domain-containing protein</fullName>
    </recommendedName>
</protein>
<dbReference type="AlphaFoldDB" id="C0W217"/>
<feature type="transmembrane region" description="Helical" evidence="6">
    <location>
        <begin position="255"/>
        <end position="279"/>
    </location>
</feature>
<comment type="caution">
    <text evidence="7">The sequence shown here is derived from an EMBL/GenBank/DDBJ whole genome shotgun (WGS) entry which is preliminary data.</text>
</comment>
<evidence type="ECO:0008006" key="9">
    <source>
        <dbReference type="Google" id="ProtNLM"/>
    </source>
</evidence>
<dbReference type="InterPro" id="IPR022791">
    <property type="entry name" value="L-PG_synthase/AglD"/>
</dbReference>
<feature type="transmembrane region" description="Helical" evidence="6">
    <location>
        <begin position="133"/>
        <end position="162"/>
    </location>
</feature>
<dbReference type="HOGENOM" id="CLU_838448_0_0_11"/>
<sequence>MPFPFTNPPSWSQALSKSGTFVKSLNVARVKTAIMLVFAVGIGIYLYVSLDFEILQTALENANPLWLLAAFGFALLSYVGAAIPLVAFSNQKLHLWDVILTQVAASVVTLVAPAGIGPAALNLRFLTKQRISAVTAAATVTIVQVTQFISTVVLLAVIIFITDYSTGVSFPGKAVAISVVVIAIFAGVLGVFPRLRQWVWVRIEPTWTQSVTHFRWVLTSPKRLVLGVFGNILTTVSYVAAFGATLLAFNQRLTLTTLAVTYLVATSVGSAVPAPGGIGPVEGALVAGLRIAHISASIAISATLTFRLVTFYVRAPLGWFALNNLQKRDLV</sequence>
<gene>
    <name evidence="7" type="ORF">HMPREF0044_1470</name>
</gene>
<evidence type="ECO:0000256" key="3">
    <source>
        <dbReference type="ARBA" id="ARBA00022692"/>
    </source>
</evidence>
<reference evidence="7 8" key="1">
    <citation type="submission" date="2009-01" db="EMBL/GenBank/DDBJ databases">
        <authorList>
            <person name="Qin X."/>
            <person name="Bachman B."/>
            <person name="Battles P."/>
            <person name="Bell A."/>
            <person name="Bess C."/>
            <person name="Bickham C."/>
            <person name="Chaboub L."/>
            <person name="Chen D."/>
            <person name="Coyle M."/>
            <person name="Deiros D.R."/>
            <person name="Dinh H."/>
            <person name="Forbes L."/>
            <person name="Fowler G."/>
            <person name="Francisco L."/>
            <person name="Fu Q."/>
            <person name="Gubbala S."/>
            <person name="Hale W."/>
            <person name="Han Y."/>
            <person name="Hemphill L."/>
            <person name="Highlander S.K."/>
            <person name="Hirani K."/>
            <person name="Hogues M."/>
            <person name="Jackson L."/>
            <person name="Jakkamsetti A."/>
            <person name="Javaid M."/>
            <person name="Jiang H."/>
            <person name="Korchina V."/>
            <person name="Kovar C."/>
            <person name="Lara F."/>
            <person name="Lee S."/>
            <person name="Mata R."/>
            <person name="Mathew T."/>
            <person name="Moen C."/>
            <person name="Morales K."/>
            <person name="Munidasa M."/>
            <person name="Nazareth L."/>
            <person name="Ngo R."/>
            <person name="Nguyen L."/>
            <person name="Okwuonu G."/>
            <person name="Ongeri F."/>
            <person name="Patil S."/>
            <person name="Petrosino J."/>
            <person name="Pham C."/>
            <person name="Pham P."/>
            <person name="Pu L.-L."/>
            <person name="Puazo M."/>
            <person name="Raj R."/>
            <person name="Reid J."/>
            <person name="Rouhana J."/>
            <person name="Saada N."/>
            <person name="Shang Y."/>
            <person name="Simmons D."/>
            <person name="Thornton R."/>
            <person name="Warren J."/>
            <person name="Weissenberger G."/>
            <person name="Zhang J."/>
            <person name="Zhang L."/>
            <person name="Zhou C."/>
            <person name="Zhu D."/>
            <person name="Muzny D."/>
            <person name="Worley K."/>
            <person name="Gibbs R."/>
        </authorList>
    </citation>
    <scope>NUCLEOTIDE SEQUENCE [LARGE SCALE GENOMIC DNA]</scope>
    <source>
        <strain evidence="7 8">DSM 15436</strain>
    </source>
</reference>
<keyword evidence="8" id="KW-1185">Reference proteome</keyword>
<evidence type="ECO:0000313" key="8">
    <source>
        <dbReference type="Proteomes" id="UP000010301"/>
    </source>
</evidence>
<dbReference type="EMBL" id="ACFG01000037">
    <property type="protein sequence ID" value="EEH63231.1"/>
    <property type="molecule type" value="Genomic_DNA"/>
</dbReference>
<dbReference type="PANTHER" id="PTHR39087">
    <property type="entry name" value="UPF0104 MEMBRANE PROTEIN MJ1595"/>
    <property type="match status" value="1"/>
</dbReference>
<dbReference type="RefSeq" id="WP_006546929.1">
    <property type="nucleotide sequence ID" value="NZ_DS999544.1"/>
</dbReference>
<dbReference type="eggNOG" id="COG0392">
    <property type="taxonomic scope" value="Bacteria"/>
</dbReference>
<keyword evidence="2" id="KW-1003">Cell membrane</keyword>
<proteinExistence type="predicted"/>
<feature type="transmembrane region" description="Helical" evidence="6">
    <location>
        <begin position="64"/>
        <end position="87"/>
    </location>
</feature>
<keyword evidence="4 6" id="KW-1133">Transmembrane helix</keyword>
<evidence type="ECO:0000256" key="5">
    <source>
        <dbReference type="ARBA" id="ARBA00023136"/>
    </source>
</evidence>
<organism evidence="7 8">
    <name type="scientific">Gleimia coleocanis DSM 15436</name>
    <dbReference type="NCBI Taxonomy" id="525245"/>
    <lineage>
        <taxon>Bacteria</taxon>
        <taxon>Bacillati</taxon>
        <taxon>Actinomycetota</taxon>
        <taxon>Actinomycetes</taxon>
        <taxon>Actinomycetales</taxon>
        <taxon>Actinomycetaceae</taxon>
        <taxon>Gleimia</taxon>
    </lineage>
</organism>
<dbReference type="STRING" id="525245.HMPREF0044_1470"/>
<dbReference type="Pfam" id="PF03706">
    <property type="entry name" value="LPG_synthase_TM"/>
    <property type="match status" value="1"/>
</dbReference>
<evidence type="ECO:0000256" key="2">
    <source>
        <dbReference type="ARBA" id="ARBA00022475"/>
    </source>
</evidence>
<dbReference type="PANTHER" id="PTHR39087:SF2">
    <property type="entry name" value="UPF0104 MEMBRANE PROTEIN MJ1595"/>
    <property type="match status" value="1"/>
</dbReference>
<keyword evidence="3 6" id="KW-0812">Transmembrane</keyword>
<accession>C0W217</accession>
<dbReference type="OrthoDB" id="5242664at2"/>
<evidence type="ECO:0000313" key="7">
    <source>
        <dbReference type="EMBL" id="EEH63231.1"/>
    </source>
</evidence>
<feature type="transmembrane region" description="Helical" evidence="6">
    <location>
        <begin position="99"/>
        <end position="121"/>
    </location>
</feature>
<keyword evidence="5 6" id="KW-0472">Membrane</keyword>
<comment type="subcellular location">
    <subcellularLocation>
        <location evidence="1">Cell membrane</location>
        <topology evidence="1">Multi-pass membrane protein</topology>
    </subcellularLocation>
</comment>
<feature type="transmembrane region" description="Helical" evidence="6">
    <location>
        <begin position="174"/>
        <end position="192"/>
    </location>
</feature>
<dbReference type="Proteomes" id="UP000010301">
    <property type="component" value="Unassembled WGS sequence"/>
</dbReference>
<feature type="transmembrane region" description="Helical" evidence="6">
    <location>
        <begin position="224"/>
        <end position="249"/>
    </location>
</feature>
<evidence type="ECO:0000256" key="1">
    <source>
        <dbReference type="ARBA" id="ARBA00004651"/>
    </source>
</evidence>
<feature type="transmembrane region" description="Helical" evidence="6">
    <location>
        <begin position="33"/>
        <end position="52"/>
    </location>
</feature>
<feature type="transmembrane region" description="Helical" evidence="6">
    <location>
        <begin position="291"/>
        <end position="313"/>
    </location>
</feature>
<evidence type="ECO:0000256" key="6">
    <source>
        <dbReference type="SAM" id="Phobius"/>
    </source>
</evidence>
<name>C0W217_9ACTO</name>
<dbReference type="GO" id="GO:0005886">
    <property type="term" value="C:plasma membrane"/>
    <property type="evidence" value="ECO:0007669"/>
    <property type="project" value="UniProtKB-SubCell"/>
</dbReference>